<comment type="subcellular location">
    <subcellularLocation>
        <location evidence="1">Cell membrane</location>
        <topology evidence="1">Multi-pass membrane protein</topology>
    </subcellularLocation>
</comment>
<dbReference type="SMART" id="SM00267">
    <property type="entry name" value="GGDEF"/>
    <property type="match status" value="1"/>
</dbReference>
<protein>
    <submittedName>
        <fullName evidence="8">Sensor domain-containing diguanylate cyclase</fullName>
    </submittedName>
</protein>
<evidence type="ECO:0000256" key="6">
    <source>
        <dbReference type="SAM" id="Phobius"/>
    </source>
</evidence>
<dbReference type="Pfam" id="PF00990">
    <property type="entry name" value="GGDEF"/>
    <property type="match status" value="1"/>
</dbReference>
<dbReference type="Proteomes" id="UP001524473">
    <property type="component" value="Unassembled WGS sequence"/>
</dbReference>
<reference evidence="8 9" key="1">
    <citation type="submission" date="2022-06" db="EMBL/GenBank/DDBJ databases">
        <title>Isolation of gut microbiota from human fecal samples.</title>
        <authorList>
            <person name="Pamer E.G."/>
            <person name="Barat B."/>
            <person name="Waligurski E."/>
            <person name="Medina S."/>
            <person name="Paddock L."/>
            <person name="Mostad J."/>
        </authorList>
    </citation>
    <scope>NUCLEOTIDE SEQUENCE [LARGE SCALE GENOMIC DNA]</scope>
    <source>
        <strain evidence="8 9">DFI.9.73</strain>
    </source>
</reference>
<dbReference type="EMBL" id="JANFZH010000010">
    <property type="protein sequence ID" value="MCQ4839468.1"/>
    <property type="molecule type" value="Genomic_DNA"/>
</dbReference>
<dbReference type="PANTHER" id="PTHR46663:SF3">
    <property type="entry name" value="SLL0267 PROTEIN"/>
    <property type="match status" value="1"/>
</dbReference>
<evidence type="ECO:0000256" key="2">
    <source>
        <dbReference type="ARBA" id="ARBA00022475"/>
    </source>
</evidence>
<proteinExistence type="predicted"/>
<feature type="domain" description="GGDEF" evidence="7">
    <location>
        <begin position="509"/>
        <end position="641"/>
    </location>
</feature>
<dbReference type="InterPro" id="IPR043128">
    <property type="entry name" value="Rev_trsase/Diguanyl_cyclase"/>
</dbReference>
<evidence type="ECO:0000313" key="8">
    <source>
        <dbReference type="EMBL" id="MCQ4839468.1"/>
    </source>
</evidence>
<evidence type="ECO:0000256" key="3">
    <source>
        <dbReference type="ARBA" id="ARBA00022692"/>
    </source>
</evidence>
<evidence type="ECO:0000256" key="5">
    <source>
        <dbReference type="ARBA" id="ARBA00023136"/>
    </source>
</evidence>
<keyword evidence="2" id="KW-1003">Cell membrane</keyword>
<evidence type="ECO:0000256" key="1">
    <source>
        <dbReference type="ARBA" id="ARBA00004651"/>
    </source>
</evidence>
<keyword evidence="3 6" id="KW-0812">Transmembrane</keyword>
<feature type="transmembrane region" description="Helical" evidence="6">
    <location>
        <begin position="302"/>
        <end position="320"/>
    </location>
</feature>
<accession>A0ABT1RXS8</accession>
<dbReference type="InterPro" id="IPR000160">
    <property type="entry name" value="GGDEF_dom"/>
</dbReference>
<evidence type="ECO:0000313" key="9">
    <source>
        <dbReference type="Proteomes" id="UP001524473"/>
    </source>
</evidence>
<dbReference type="PANTHER" id="PTHR46663">
    <property type="entry name" value="DIGUANYLATE CYCLASE DGCT-RELATED"/>
    <property type="match status" value="1"/>
</dbReference>
<sequence length="647" mass="74479">MKKNILLRTNILVCLIIVAGFLVTAVLSYQANYSASIENIEQVSRLTSEGVYYQMSSTFTKPVNVSLTMANDSLLKDYLSREEGHLEEAGYIDILREYLKGYQAKYGYDSVFLVSAATGRYYNFNGLDRVLVKGDPENAWYYDGLLNSKEEYSMNVDNDEVAGAENEITVFVNCKIKDSSGNLLGAVGVGVRIDSLQGMLQQYQDDFGVNAYLINNAGTIEISTEYTGFEERNLFEIDNYGEEACRTILSWKEAGIANSFWNTDETGAKRDYVVARYLPELQWHLVVERDTSFLMRDLNRQLIYTVLVILLIIGVILYVITHVMRSFNRQIVSLTQSVEQERRTMFERATEELYENIYELDITHNRPANRSTEQYFESLGAPPGTPFDKALHIIADKQIKKEFRAGYVAMFSPENVQKAYQEGRDTLKYEFMISQNGQDYYWMRITARLIIWENDQSLHMLTYRQNIDTEKKKEYRMQELAQTDEMTGLLTKTATQHQIESCLQQNSNRQYAFFIFDIDHFKQANDCFGHAFGDGVIREFTKTLRLHFREADLLGRLGGDEFAVFLPVKEEVWAENKARELVDALNRLYIEGEKSWQMSTSIGVAFAPKDGTDFKTLYQHADAALYQTKERGRFGYTLYEKEKGGSI</sequence>
<dbReference type="InterPro" id="IPR052163">
    <property type="entry name" value="DGC-Regulatory_Protein"/>
</dbReference>
<dbReference type="NCBIfam" id="TIGR00254">
    <property type="entry name" value="GGDEF"/>
    <property type="match status" value="1"/>
</dbReference>
<dbReference type="GeneID" id="90532739"/>
<keyword evidence="5 6" id="KW-0472">Membrane</keyword>
<evidence type="ECO:0000259" key="7">
    <source>
        <dbReference type="PROSITE" id="PS50887"/>
    </source>
</evidence>
<dbReference type="InterPro" id="IPR033479">
    <property type="entry name" value="dCache_1"/>
</dbReference>
<dbReference type="RefSeq" id="WP_066864894.1">
    <property type="nucleotide sequence ID" value="NZ_CABKVV010000014.1"/>
</dbReference>
<gene>
    <name evidence="8" type="ORF">NE695_05995</name>
</gene>
<dbReference type="Pfam" id="PF02743">
    <property type="entry name" value="dCache_1"/>
    <property type="match status" value="1"/>
</dbReference>
<keyword evidence="9" id="KW-1185">Reference proteome</keyword>
<dbReference type="Gene3D" id="3.30.70.270">
    <property type="match status" value="1"/>
</dbReference>
<keyword evidence="4 6" id="KW-1133">Transmembrane helix</keyword>
<evidence type="ECO:0000256" key="4">
    <source>
        <dbReference type="ARBA" id="ARBA00022989"/>
    </source>
</evidence>
<dbReference type="PROSITE" id="PS50887">
    <property type="entry name" value="GGDEF"/>
    <property type="match status" value="1"/>
</dbReference>
<organism evidence="8 9">
    <name type="scientific">Neglectibacter timonensis</name>
    <dbReference type="NCBI Taxonomy" id="1776382"/>
    <lineage>
        <taxon>Bacteria</taxon>
        <taxon>Bacillati</taxon>
        <taxon>Bacillota</taxon>
        <taxon>Clostridia</taxon>
        <taxon>Eubacteriales</taxon>
        <taxon>Oscillospiraceae</taxon>
        <taxon>Neglectibacter</taxon>
    </lineage>
</organism>
<comment type="caution">
    <text evidence="8">The sequence shown here is derived from an EMBL/GenBank/DDBJ whole genome shotgun (WGS) entry which is preliminary data.</text>
</comment>
<dbReference type="InterPro" id="IPR029787">
    <property type="entry name" value="Nucleotide_cyclase"/>
</dbReference>
<dbReference type="CDD" id="cd01949">
    <property type="entry name" value="GGDEF"/>
    <property type="match status" value="1"/>
</dbReference>
<name>A0ABT1RXS8_9FIRM</name>
<dbReference type="SUPFAM" id="SSF55073">
    <property type="entry name" value="Nucleotide cyclase"/>
    <property type="match status" value="1"/>
</dbReference>
<dbReference type="Gene3D" id="3.30.450.20">
    <property type="entry name" value="PAS domain"/>
    <property type="match status" value="1"/>
</dbReference>